<dbReference type="EMBL" id="CP099420">
    <property type="protein sequence ID" value="USW51398.1"/>
    <property type="molecule type" value="Genomic_DNA"/>
</dbReference>
<organism evidence="1 2">
    <name type="scientific">Septoria linicola</name>
    <dbReference type="NCBI Taxonomy" id="215465"/>
    <lineage>
        <taxon>Eukaryota</taxon>
        <taxon>Fungi</taxon>
        <taxon>Dikarya</taxon>
        <taxon>Ascomycota</taxon>
        <taxon>Pezizomycotina</taxon>
        <taxon>Dothideomycetes</taxon>
        <taxon>Dothideomycetidae</taxon>
        <taxon>Mycosphaerellales</taxon>
        <taxon>Mycosphaerellaceae</taxon>
        <taxon>Septoria</taxon>
    </lineage>
</organism>
<dbReference type="AlphaFoldDB" id="A0A9Q9AQR7"/>
<evidence type="ECO:0000313" key="2">
    <source>
        <dbReference type="Proteomes" id="UP001056384"/>
    </source>
</evidence>
<evidence type="ECO:0000313" key="1">
    <source>
        <dbReference type="EMBL" id="USW51398.1"/>
    </source>
</evidence>
<accession>A0A9Q9AQR7</accession>
<name>A0A9Q9AQR7_9PEZI</name>
<protein>
    <submittedName>
        <fullName evidence="1">Uncharacterized protein</fullName>
    </submittedName>
</protein>
<dbReference type="Proteomes" id="UP001056384">
    <property type="component" value="Chromosome 3"/>
</dbReference>
<sequence length="212" mass="23974">MANIAQRLTELTGERARHKIKTTMMGAPTLNPYLREMAKLAPSSQATGQLYDWQAACRDAGDLPTQMAPEERYAAQILTEMHKTPAARRARPSVRSRKWTTEEFTHLLHTIRDKGDADWDERIRMFNETYDLPDHERARDARTKAAVLQKLNGDLGTWGAQGLLVRVESKLRELGDEDEVTTGQILAGDDDRMVVDLTDDWRGSGRLGKRTA</sequence>
<proteinExistence type="predicted"/>
<keyword evidence="2" id="KW-1185">Reference proteome</keyword>
<gene>
    <name evidence="1" type="ORF">Slin15195_G047170</name>
</gene>
<reference evidence="1" key="1">
    <citation type="submission" date="2022-06" db="EMBL/GenBank/DDBJ databases">
        <title>Complete genome sequences of two strains of the flax pathogen Septoria linicola.</title>
        <authorList>
            <person name="Lapalu N."/>
            <person name="Simon A."/>
            <person name="Demenou B."/>
            <person name="Paumier D."/>
            <person name="Guillot M.-P."/>
            <person name="Gout L."/>
            <person name="Valade R."/>
        </authorList>
    </citation>
    <scope>NUCLEOTIDE SEQUENCE</scope>
    <source>
        <strain evidence="1">SE15195</strain>
    </source>
</reference>